<name>A0A0M3KAY2_ANISI</name>
<evidence type="ECO:0000313" key="4">
    <source>
        <dbReference type="WBParaSite" id="ASIM_0001812801-mRNA-1"/>
    </source>
</evidence>
<dbReference type="AlphaFoldDB" id="A0A0M3KAY2"/>
<evidence type="ECO:0000313" key="3">
    <source>
        <dbReference type="Proteomes" id="UP000267096"/>
    </source>
</evidence>
<dbReference type="Proteomes" id="UP000267096">
    <property type="component" value="Unassembled WGS sequence"/>
</dbReference>
<dbReference type="EMBL" id="UYRR01034235">
    <property type="protein sequence ID" value="VDK60629.1"/>
    <property type="molecule type" value="Genomic_DNA"/>
</dbReference>
<gene>
    <name evidence="2" type="ORF">ASIM_LOCUS17530</name>
</gene>
<feature type="compositionally biased region" description="Polar residues" evidence="1">
    <location>
        <begin position="47"/>
        <end position="56"/>
    </location>
</feature>
<dbReference type="WBParaSite" id="ASIM_0001812801-mRNA-1">
    <property type="protein sequence ID" value="ASIM_0001812801-mRNA-1"/>
    <property type="gene ID" value="ASIM_0001812801"/>
</dbReference>
<evidence type="ECO:0000313" key="2">
    <source>
        <dbReference type="EMBL" id="VDK60629.1"/>
    </source>
</evidence>
<accession>A0A0M3KAY2</accession>
<protein>
    <submittedName>
        <fullName evidence="4">Serine/threonine-protein kinase WNK1</fullName>
    </submittedName>
</protein>
<reference evidence="2 3" key="2">
    <citation type="submission" date="2018-11" db="EMBL/GenBank/DDBJ databases">
        <authorList>
            <consortium name="Pathogen Informatics"/>
        </authorList>
    </citation>
    <scope>NUCLEOTIDE SEQUENCE [LARGE SCALE GENOMIC DNA]</scope>
</reference>
<evidence type="ECO:0000256" key="1">
    <source>
        <dbReference type="SAM" id="MobiDB-lite"/>
    </source>
</evidence>
<feature type="region of interest" description="Disordered" evidence="1">
    <location>
        <begin position="27"/>
        <end position="107"/>
    </location>
</feature>
<feature type="compositionally biased region" description="Low complexity" evidence="1">
    <location>
        <begin position="78"/>
        <end position="91"/>
    </location>
</feature>
<proteinExistence type="predicted"/>
<reference evidence="4" key="1">
    <citation type="submission" date="2017-02" db="UniProtKB">
        <authorList>
            <consortium name="WormBaseParasite"/>
        </authorList>
    </citation>
    <scope>IDENTIFICATION</scope>
</reference>
<keyword evidence="3" id="KW-1185">Reference proteome</keyword>
<sequence length="242" mass="25623">MQAMSGMGGFAGCGFPPLTPTSSFYSPVVSQPPPVSVPSPMVGGGLSQPSLTSQGQAPGPAQAHVQTHQSHLHHPQQTTSAATAAAASGTAQIPHSQSQLCPPLSLPQSMIPSTSSVVLNPLAGSTQHQLLHTGGSAILQGAGPGSVPVTAPLTHQIKNEMTCSSASDESKESSYDMYANESNNDTEAVHRMSRKSPRTICTQTRATTTQKRAHQHDRMRVHEVKTRLFCRQRRFKGLLFVL</sequence>
<feature type="compositionally biased region" description="Polar residues" evidence="1">
    <location>
        <begin position="93"/>
        <end position="107"/>
    </location>
</feature>
<organism evidence="4">
    <name type="scientific">Anisakis simplex</name>
    <name type="common">Herring worm</name>
    <dbReference type="NCBI Taxonomy" id="6269"/>
    <lineage>
        <taxon>Eukaryota</taxon>
        <taxon>Metazoa</taxon>
        <taxon>Ecdysozoa</taxon>
        <taxon>Nematoda</taxon>
        <taxon>Chromadorea</taxon>
        <taxon>Rhabditida</taxon>
        <taxon>Spirurina</taxon>
        <taxon>Ascaridomorpha</taxon>
        <taxon>Ascaridoidea</taxon>
        <taxon>Anisakidae</taxon>
        <taxon>Anisakis</taxon>
        <taxon>Anisakis simplex complex</taxon>
    </lineage>
</organism>